<keyword evidence="5" id="KW-0418">Kinase</keyword>
<dbReference type="GO" id="GO:0016301">
    <property type="term" value="F:kinase activity"/>
    <property type="evidence" value="ECO:0007669"/>
    <property type="project" value="UniProtKB-KW"/>
</dbReference>
<dbReference type="Gene3D" id="3.30.565.10">
    <property type="entry name" value="Histidine kinase-like ATPase, C-terminal domain"/>
    <property type="match status" value="1"/>
</dbReference>
<dbReference type="SUPFAM" id="SSF55874">
    <property type="entry name" value="ATPase domain of HSP90 chaperone/DNA topoisomerase II/histidine kinase"/>
    <property type="match status" value="1"/>
</dbReference>
<evidence type="ECO:0000256" key="4">
    <source>
        <dbReference type="ARBA" id="ARBA00022692"/>
    </source>
</evidence>
<evidence type="ECO:0000313" key="10">
    <source>
        <dbReference type="Proteomes" id="UP000466931"/>
    </source>
</evidence>
<evidence type="ECO:0000313" key="9">
    <source>
        <dbReference type="EMBL" id="BBZ32116.1"/>
    </source>
</evidence>
<dbReference type="InterPro" id="IPR005467">
    <property type="entry name" value="His_kinase_dom"/>
</dbReference>
<evidence type="ECO:0000256" key="7">
    <source>
        <dbReference type="ARBA" id="ARBA00023012"/>
    </source>
</evidence>
<proteinExistence type="predicted"/>
<evidence type="ECO:0000256" key="8">
    <source>
        <dbReference type="ARBA" id="ARBA00023136"/>
    </source>
</evidence>
<dbReference type="OrthoDB" id="5243952at2"/>
<evidence type="ECO:0000256" key="3">
    <source>
        <dbReference type="ARBA" id="ARBA00022679"/>
    </source>
</evidence>
<keyword evidence="4" id="KW-0812">Transmembrane</keyword>
<reference evidence="9" key="2">
    <citation type="submission" date="2020-02" db="EMBL/GenBank/DDBJ databases">
        <authorList>
            <person name="Matsumoto Y."/>
            <person name="Motooka D."/>
            <person name="Nakamura S."/>
        </authorList>
    </citation>
    <scope>NUCLEOTIDE SEQUENCE</scope>
    <source>
        <strain evidence="9">JCM 13671</strain>
    </source>
</reference>
<evidence type="ECO:0000256" key="6">
    <source>
        <dbReference type="ARBA" id="ARBA00022989"/>
    </source>
</evidence>
<keyword evidence="7" id="KW-0902">Two-component regulatory system</keyword>
<dbReference type="SMART" id="SM00387">
    <property type="entry name" value="HATPase_c"/>
    <property type="match status" value="1"/>
</dbReference>
<dbReference type="CDD" id="cd16917">
    <property type="entry name" value="HATPase_UhpB-NarQ-NarX-like"/>
    <property type="match status" value="1"/>
</dbReference>
<organism evidence="9 10">
    <name type="scientific">Mycolicibacterium confluentis</name>
    <dbReference type="NCBI Taxonomy" id="28047"/>
    <lineage>
        <taxon>Bacteria</taxon>
        <taxon>Bacillati</taxon>
        <taxon>Actinomycetota</taxon>
        <taxon>Actinomycetes</taxon>
        <taxon>Mycobacteriales</taxon>
        <taxon>Mycobacteriaceae</taxon>
        <taxon>Mycolicibacterium</taxon>
    </lineage>
</organism>
<keyword evidence="8" id="KW-0472">Membrane</keyword>
<sequence>MSSRLQLPDYVTAEPVRVAALLRLPMIGLIIMIVDVGDVDHWLPTVWHTAIISYFVASLIWLVVVFRGPTPKWAGWVTTLVDVLIVVTLCLSSGGATAWLLPVFFLLPIFVAFQDRPWLTALLGATTAFAYLGVWIAYSKRDDTVGMPNIVYMHFAFLVWFALATTGLSLVIERRNQRVGALLEAQRQLVSESLRADERNSRELAETLHDGPLQELLAARMALDELSERVDDSAVTAIRDTLTGTAAQLRSTLRTLHPAVLSELGLTPAVAELLRQYRDRATFAVEAELDDVGKPPAQDLLYRGARELLGNVSKHAQASNVWVTLKLRDDETIELIVTDDGAGFDPSALDTRIAEGHIGLASLKARVEAMGGTLDIISSQGHGARARLVAPATVG</sequence>
<dbReference type="RefSeq" id="WP_085150476.1">
    <property type="nucleotide sequence ID" value="NZ_AP022612.1"/>
</dbReference>
<dbReference type="InterPro" id="IPR003594">
    <property type="entry name" value="HATPase_dom"/>
</dbReference>
<dbReference type="EMBL" id="AP022612">
    <property type="protein sequence ID" value="BBZ32116.1"/>
    <property type="molecule type" value="Genomic_DNA"/>
</dbReference>
<evidence type="ECO:0000256" key="1">
    <source>
        <dbReference type="ARBA" id="ARBA00004651"/>
    </source>
</evidence>
<dbReference type="PANTHER" id="PTHR24421:SF37">
    <property type="entry name" value="SENSOR HISTIDINE KINASE NARS"/>
    <property type="match status" value="1"/>
</dbReference>
<name>A0A7I7XS66_9MYCO</name>
<dbReference type="AlphaFoldDB" id="A0A7I7XS66"/>
<dbReference type="Proteomes" id="UP000466931">
    <property type="component" value="Chromosome"/>
</dbReference>
<keyword evidence="6" id="KW-1133">Transmembrane helix</keyword>
<keyword evidence="2" id="KW-1003">Cell membrane</keyword>
<protein>
    <submittedName>
        <fullName evidence="9">ATPase</fullName>
    </submittedName>
</protein>
<dbReference type="GO" id="GO:0005886">
    <property type="term" value="C:plasma membrane"/>
    <property type="evidence" value="ECO:0007669"/>
    <property type="project" value="UniProtKB-SubCell"/>
</dbReference>
<keyword evidence="3" id="KW-0808">Transferase</keyword>
<dbReference type="InterPro" id="IPR036890">
    <property type="entry name" value="HATPase_C_sf"/>
</dbReference>
<evidence type="ECO:0000256" key="2">
    <source>
        <dbReference type="ARBA" id="ARBA00022475"/>
    </source>
</evidence>
<dbReference type="InterPro" id="IPR050482">
    <property type="entry name" value="Sensor_HK_TwoCompSys"/>
</dbReference>
<dbReference type="PROSITE" id="PS50109">
    <property type="entry name" value="HIS_KIN"/>
    <property type="match status" value="1"/>
</dbReference>
<comment type="subcellular location">
    <subcellularLocation>
        <location evidence="1">Cell membrane</location>
        <topology evidence="1">Multi-pass membrane protein</topology>
    </subcellularLocation>
</comment>
<dbReference type="Pfam" id="PF02518">
    <property type="entry name" value="HATPase_c"/>
    <property type="match status" value="1"/>
</dbReference>
<dbReference type="PANTHER" id="PTHR24421">
    <property type="entry name" value="NITRATE/NITRITE SENSOR PROTEIN NARX-RELATED"/>
    <property type="match status" value="1"/>
</dbReference>
<dbReference type="GO" id="GO:0000160">
    <property type="term" value="P:phosphorelay signal transduction system"/>
    <property type="evidence" value="ECO:0007669"/>
    <property type="project" value="UniProtKB-KW"/>
</dbReference>
<reference evidence="9" key="1">
    <citation type="journal article" date="2019" name="Emerg. Microbes Infect.">
        <title>Comprehensive subspecies identification of 175 nontuberculous mycobacteria species based on 7547 genomic profiles.</title>
        <authorList>
            <person name="Matsumoto Y."/>
            <person name="Kinjo T."/>
            <person name="Motooka D."/>
            <person name="Nabeya D."/>
            <person name="Jung N."/>
            <person name="Uechi K."/>
            <person name="Horii T."/>
            <person name="Iida T."/>
            <person name="Fujita J."/>
            <person name="Nakamura S."/>
        </authorList>
    </citation>
    <scope>NUCLEOTIDE SEQUENCE [LARGE SCALE GENOMIC DNA]</scope>
    <source>
        <strain evidence="9">JCM 13671</strain>
    </source>
</reference>
<accession>A0A7I7XS66</accession>
<keyword evidence="10" id="KW-1185">Reference proteome</keyword>
<evidence type="ECO:0000256" key="5">
    <source>
        <dbReference type="ARBA" id="ARBA00022777"/>
    </source>
</evidence>
<gene>
    <name evidence="9" type="ORF">MCNF_07210</name>
</gene>